<dbReference type="AlphaFoldDB" id="A0A3P6EYB4"/>
<dbReference type="InterPro" id="IPR012677">
    <property type="entry name" value="Nucleotide-bd_a/b_plait_sf"/>
</dbReference>
<dbReference type="SUPFAM" id="SSF54928">
    <property type="entry name" value="RNA-binding domain, RBD"/>
    <property type="match status" value="1"/>
</dbReference>
<reference evidence="6" key="1">
    <citation type="submission" date="2018-11" db="EMBL/GenBank/DDBJ databases">
        <authorList>
            <consortium name="Genoscope - CEA"/>
            <person name="William W."/>
        </authorList>
    </citation>
    <scope>NUCLEOTIDE SEQUENCE</scope>
</reference>
<dbReference type="SMART" id="SM00360">
    <property type="entry name" value="RRM"/>
    <property type="match status" value="1"/>
</dbReference>
<dbReference type="Pfam" id="PF02136">
    <property type="entry name" value="NTF2"/>
    <property type="match status" value="1"/>
</dbReference>
<organism evidence="6">
    <name type="scientific">Brassica oleracea</name>
    <name type="common">Wild cabbage</name>
    <dbReference type="NCBI Taxonomy" id="3712"/>
    <lineage>
        <taxon>Eukaryota</taxon>
        <taxon>Viridiplantae</taxon>
        <taxon>Streptophyta</taxon>
        <taxon>Embryophyta</taxon>
        <taxon>Tracheophyta</taxon>
        <taxon>Spermatophyta</taxon>
        <taxon>Magnoliopsida</taxon>
        <taxon>eudicotyledons</taxon>
        <taxon>Gunneridae</taxon>
        <taxon>Pentapetalae</taxon>
        <taxon>rosids</taxon>
        <taxon>malvids</taxon>
        <taxon>Brassicales</taxon>
        <taxon>Brassicaceae</taxon>
        <taxon>Brassiceae</taxon>
        <taxon>Brassica</taxon>
    </lineage>
</organism>
<proteinExistence type="predicted"/>
<evidence type="ECO:0000256" key="3">
    <source>
        <dbReference type="SAM" id="MobiDB-lite"/>
    </source>
</evidence>
<feature type="region of interest" description="Disordered" evidence="3">
    <location>
        <begin position="224"/>
        <end position="265"/>
    </location>
</feature>
<dbReference type="FunFam" id="3.10.450.50:FF:000003">
    <property type="entry name" value="Nuclear transport factor 2 family protein"/>
    <property type="match status" value="1"/>
</dbReference>
<dbReference type="PANTHER" id="PTHR10693:SF45">
    <property type="entry name" value="NUCLEAR TRANSPORT FACTOR 2 (NTF2) FAMILY PROTEIN WITH RNA BINDING (RRM-RBD-RNP MOTIFS) DOMAIN-CONTAINING PROTEIN"/>
    <property type="match status" value="1"/>
</dbReference>
<dbReference type="InterPro" id="IPR035979">
    <property type="entry name" value="RBD_domain_sf"/>
</dbReference>
<dbReference type="GO" id="GO:1990904">
    <property type="term" value="C:ribonucleoprotein complex"/>
    <property type="evidence" value="ECO:0007669"/>
    <property type="project" value="TreeGrafter"/>
</dbReference>
<sequence>MTPVSNAPSVDAQIVGNAFVQKYYTHLYEKPAEVYKFYLEESVLGRPGVGGEMVSVKSLKAINDQIMSVDYQNSKIQILTADSQASLKSAVVTLVAGLVIGKDGERKSFTQSFFLVPQNGSYFVLNDVFRYVSDVFVAPEAAKEAEVEAEVEESPKETVSGKSEPAKEVVEPAAKATNEEKVVNGNSNLPKAAAEAKPQEDAGPKKSFAVIVSLRCAAQSGAQINAKASPVKPKPVEKPRIAPQAEAPAPVATPPTKAPSAKTTQQPAQCGSIFVANLPMDATPEQLFETFKGFGAIRRGGIQVRSYTEQRNCFGFVAFENSESIKNVFKAHNESPIFIGNRRASIEEKRGKFLNVNVMITDVRNKNYNIVFFLIIMQSTTMRMVEEPMRGTMATIGMRMVTERTGIDLGAMVEEAPGEMGRRDRAVMLKLLRTVMAMLRPKTRLFD</sequence>
<evidence type="ECO:0000256" key="2">
    <source>
        <dbReference type="PROSITE-ProRule" id="PRU00176"/>
    </source>
</evidence>
<evidence type="ECO:0000259" key="5">
    <source>
        <dbReference type="PROSITE" id="PS50177"/>
    </source>
</evidence>
<dbReference type="CDD" id="cd00590">
    <property type="entry name" value="RRM_SF"/>
    <property type="match status" value="1"/>
</dbReference>
<dbReference type="PANTHER" id="PTHR10693">
    <property type="entry name" value="RAS GTPASE-ACTIVATING PROTEIN-BINDING PROTEIN"/>
    <property type="match status" value="1"/>
</dbReference>
<feature type="domain" description="RRM" evidence="4">
    <location>
        <begin position="271"/>
        <end position="351"/>
    </location>
</feature>
<feature type="domain" description="NTF2" evidence="5">
    <location>
        <begin position="15"/>
        <end position="131"/>
    </location>
</feature>
<feature type="region of interest" description="Disordered" evidence="3">
    <location>
        <begin position="148"/>
        <end position="201"/>
    </location>
</feature>
<dbReference type="GO" id="GO:0003729">
    <property type="term" value="F:mRNA binding"/>
    <property type="evidence" value="ECO:0007669"/>
    <property type="project" value="TreeGrafter"/>
</dbReference>
<dbReference type="Pfam" id="PF00076">
    <property type="entry name" value="RRM_1"/>
    <property type="match status" value="1"/>
</dbReference>
<dbReference type="InterPro" id="IPR039539">
    <property type="entry name" value="Ras_GTPase_bind_prot"/>
</dbReference>
<evidence type="ECO:0000259" key="4">
    <source>
        <dbReference type="PROSITE" id="PS50102"/>
    </source>
</evidence>
<evidence type="ECO:0008006" key="7">
    <source>
        <dbReference type="Google" id="ProtNLM"/>
    </source>
</evidence>
<dbReference type="SUPFAM" id="SSF54427">
    <property type="entry name" value="NTF2-like"/>
    <property type="match status" value="1"/>
</dbReference>
<dbReference type="Gene3D" id="3.10.450.50">
    <property type="match status" value="1"/>
</dbReference>
<dbReference type="InterPro" id="IPR032710">
    <property type="entry name" value="NTF2-like_dom_sf"/>
</dbReference>
<evidence type="ECO:0000256" key="1">
    <source>
        <dbReference type="ARBA" id="ARBA00022884"/>
    </source>
</evidence>
<evidence type="ECO:0000313" key="6">
    <source>
        <dbReference type="EMBL" id="VDD38355.1"/>
    </source>
</evidence>
<protein>
    <recommendedName>
        <fullName evidence="7">NTF2 domain-containing protein</fullName>
    </recommendedName>
</protein>
<dbReference type="GO" id="GO:0005829">
    <property type="term" value="C:cytosol"/>
    <property type="evidence" value="ECO:0007669"/>
    <property type="project" value="TreeGrafter"/>
</dbReference>
<dbReference type="CDD" id="cd00780">
    <property type="entry name" value="NTF2"/>
    <property type="match status" value="1"/>
</dbReference>
<dbReference type="EMBL" id="LR031876">
    <property type="protein sequence ID" value="VDD38355.1"/>
    <property type="molecule type" value="Genomic_DNA"/>
</dbReference>
<dbReference type="InterPro" id="IPR018222">
    <property type="entry name" value="Nuclear_transport_factor_2_euk"/>
</dbReference>
<dbReference type="InterPro" id="IPR000504">
    <property type="entry name" value="RRM_dom"/>
</dbReference>
<dbReference type="PROSITE" id="PS50177">
    <property type="entry name" value="NTF2_DOMAIN"/>
    <property type="match status" value="1"/>
</dbReference>
<dbReference type="Gene3D" id="3.30.70.330">
    <property type="match status" value="1"/>
</dbReference>
<dbReference type="PROSITE" id="PS50102">
    <property type="entry name" value="RRM"/>
    <property type="match status" value="1"/>
</dbReference>
<dbReference type="InterPro" id="IPR002075">
    <property type="entry name" value="NTF2_dom"/>
</dbReference>
<keyword evidence="1 2" id="KW-0694">RNA-binding</keyword>
<accession>A0A3P6EYB4</accession>
<name>A0A3P6EYB4_BRAOL</name>
<gene>
    <name evidence="6" type="ORF">BOLC7T43915H</name>
</gene>